<evidence type="ECO:0000256" key="2">
    <source>
        <dbReference type="ARBA" id="ARBA00023125"/>
    </source>
</evidence>
<evidence type="ECO:0000256" key="3">
    <source>
        <dbReference type="ARBA" id="ARBA00023163"/>
    </source>
</evidence>
<dbReference type="EMBL" id="BAABHF010000046">
    <property type="protein sequence ID" value="GAA4512373.1"/>
    <property type="molecule type" value="Genomic_DNA"/>
</dbReference>
<dbReference type="Pfam" id="PF13377">
    <property type="entry name" value="Peripla_BP_3"/>
    <property type="match status" value="1"/>
</dbReference>
<dbReference type="PANTHER" id="PTHR30146:SF138">
    <property type="entry name" value="TRANSCRIPTIONAL REGULATORY PROTEIN"/>
    <property type="match status" value="1"/>
</dbReference>
<dbReference type="Gene3D" id="3.40.50.2300">
    <property type="match status" value="2"/>
</dbReference>
<keyword evidence="3" id="KW-0804">Transcription</keyword>
<accession>A0ABP8QX96</accession>
<keyword evidence="7" id="KW-1185">Reference proteome</keyword>
<dbReference type="GO" id="GO:0003677">
    <property type="term" value="F:DNA binding"/>
    <property type="evidence" value="ECO:0007669"/>
    <property type="project" value="UniProtKB-KW"/>
</dbReference>
<organism evidence="6 7">
    <name type="scientific">Actinoallomurus oryzae</name>
    <dbReference type="NCBI Taxonomy" id="502180"/>
    <lineage>
        <taxon>Bacteria</taxon>
        <taxon>Bacillati</taxon>
        <taxon>Actinomycetota</taxon>
        <taxon>Actinomycetes</taxon>
        <taxon>Streptosporangiales</taxon>
        <taxon>Thermomonosporaceae</taxon>
        <taxon>Actinoallomurus</taxon>
    </lineage>
</organism>
<dbReference type="CDD" id="cd01392">
    <property type="entry name" value="HTH_LacI"/>
    <property type="match status" value="1"/>
</dbReference>
<gene>
    <name evidence="6" type="ORF">GCM10023191_077980</name>
</gene>
<evidence type="ECO:0000256" key="1">
    <source>
        <dbReference type="ARBA" id="ARBA00023015"/>
    </source>
</evidence>
<dbReference type="InterPro" id="IPR010982">
    <property type="entry name" value="Lambda_DNA-bd_dom_sf"/>
</dbReference>
<sequence>MLRLRYRFPMATPDGTVPTISVIAKELGVSRSTVSRAFTRPDLLRPETVEKVLAKAQTLGYAPNKVARALSTGQNGVIALIVPDIANPFFPPLIRAAQVGADHQDFCVLLGDSAENPAQESRLITRFTPQVDGLVLAASRLEDAALAEYARRRPVVLINRDVPRMPRVLTDSHTGFMQAIAHLAELGHEHLAYVGGPPGAWSDHQRRRGIAAARADHGMTLTTLQADPATYDGGKATVEAILASGATAVLAYDDVVAHGVLAGLTEHGVRVPEDMSVIGCDDVFAATTYPPLTTISLRCAEAGKIAVSVLLDLVAGRSVGDVRHSLDSHLIVRATTGPAPRARRQGPPAQGS</sequence>
<evidence type="ECO:0000256" key="4">
    <source>
        <dbReference type="SAM" id="MobiDB-lite"/>
    </source>
</evidence>
<feature type="domain" description="HTH lacI-type" evidence="5">
    <location>
        <begin position="18"/>
        <end position="72"/>
    </location>
</feature>
<evidence type="ECO:0000259" key="5">
    <source>
        <dbReference type="PROSITE" id="PS50932"/>
    </source>
</evidence>
<name>A0ABP8QX96_9ACTN</name>
<keyword evidence="1" id="KW-0805">Transcription regulation</keyword>
<protein>
    <submittedName>
        <fullName evidence="6">LacI family DNA-binding transcriptional regulator</fullName>
    </submittedName>
</protein>
<feature type="region of interest" description="Disordered" evidence="4">
    <location>
        <begin position="333"/>
        <end position="352"/>
    </location>
</feature>
<dbReference type="InterPro" id="IPR028082">
    <property type="entry name" value="Peripla_BP_I"/>
</dbReference>
<proteinExistence type="predicted"/>
<dbReference type="PROSITE" id="PS50932">
    <property type="entry name" value="HTH_LACI_2"/>
    <property type="match status" value="1"/>
</dbReference>
<dbReference type="SMART" id="SM00354">
    <property type="entry name" value="HTH_LACI"/>
    <property type="match status" value="1"/>
</dbReference>
<evidence type="ECO:0000313" key="6">
    <source>
        <dbReference type="EMBL" id="GAA4512373.1"/>
    </source>
</evidence>
<comment type="caution">
    <text evidence="6">The sequence shown here is derived from an EMBL/GenBank/DDBJ whole genome shotgun (WGS) entry which is preliminary data.</text>
</comment>
<dbReference type="Proteomes" id="UP001500503">
    <property type="component" value="Unassembled WGS sequence"/>
</dbReference>
<keyword evidence="2 6" id="KW-0238">DNA-binding</keyword>
<dbReference type="InterPro" id="IPR046335">
    <property type="entry name" value="LacI/GalR-like_sensor"/>
</dbReference>
<dbReference type="Pfam" id="PF00356">
    <property type="entry name" value="LacI"/>
    <property type="match status" value="1"/>
</dbReference>
<reference evidence="7" key="1">
    <citation type="journal article" date="2019" name="Int. J. Syst. Evol. Microbiol.">
        <title>The Global Catalogue of Microorganisms (GCM) 10K type strain sequencing project: providing services to taxonomists for standard genome sequencing and annotation.</title>
        <authorList>
            <consortium name="The Broad Institute Genomics Platform"/>
            <consortium name="The Broad Institute Genome Sequencing Center for Infectious Disease"/>
            <person name="Wu L."/>
            <person name="Ma J."/>
        </authorList>
    </citation>
    <scope>NUCLEOTIDE SEQUENCE [LARGE SCALE GENOMIC DNA]</scope>
    <source>
        <strain evidence="7">JCM 17933</strain>
    </source>
</reference>
<dbReference type="PANTHER" id="PTHR30146">
    <property type="entry name" value="LACI-RELATED TRANSCRIPTIONAL REPRESSOR"/>
    <property type="match status" value="1"/>
</dbReference>
<dbReference type="InterPro" id="IPR000843">
    <property type="entry name" value="HTH_LacI"/>
</dbReference>
<dbReference type="SUPFAM" id="SSF53822">
    <property type="entry name" value="Periplasmic binding protein-like I"/>
    <property type="match status" value="1"/>
</dbReference>
<evidence type="ECO:0000313" key="7">
    <source>
        <dbReference type="Proteomes" id="UP001500503"/>
    </source>
</evidence>
<dbReference type="Gene3D" id="1.10.260.40">
    <property type="entry name" value="lambda repressor-like DNA-binding domains"/>
    <property type="match status" value="1"/>
</dbReference>
<dbReference type="SUPFAM" id="SSF47413">
    <property type="entry name" value="lambda repressor-like DNA-binding domains"/>
    <property type="match status" value="1"/>
</dbReference>
<dbReference type="CDD" id="cd06267">
    <property type="entry name" value="PBP1_LacI_sugar_binding-like"/>
    <property type="match status" value="1"/>
</dbReference>